<dbReference type="InterPro" id="IPR007110">
    <property type="entry name" value="Ig-like_dom"/>
</dbReference>
<evidence type="ECO:0000259" key="4">
    <source>
        <dbReference type="PROSITE" id="PS50835"/>
    </source>
</evidence>
<dbReference type="Proteomes" id="UP000290797">
    <property type="component" value="Segment"/>
</dbReference>
<evidence type="ECO:0000313" key="5">
    <source>
        <dbReference type="EMBL" id="ATA58233.1"/>
    </source>
</evidence>
<dbReference type="OrthoDB" id="16402at10239"/>
<protein>
    <submittedName>
        <fullName evidence="5">MHC Class II</fullName>
    </submittedName>
</protein>
<dbReference type="InterPro" id="IPR036179">
    <property type="entry name" value="Ig-like_dom_sf"/>
</dbReference>
<dbReference type="Gene3D" id="2.60.40.10">
    <property type="entry name" value="Immunoglobulins"/>
    <property type="match status" value="1"/>
</dbReference>
<dbReference type="CDD" id="cd00098">
    <property type="entry name" value="IgC1"/>
    <property type="match status" value="1"/>
</dbReference>
<evidence type="ECO:0000313" key="6">
    <source>
        <dbReference type="Proteomes" id="UP000290797"/>
    </source>
</evidence>
<proteinExistence type="predicted"/>
<keyword evidence="1" id="KW-0325">Glycoprotein</keyword>
<dbReference type="EMBL" id="MF385016">
    <property type="protein sequence ID" value="ATA58233.1"/>
    <property type="molecule type" value="Genomic_DNA"/>
</dbReference>
<keyword evidence="3" id="KW-1133">Transmembrane helix</keyword>
<dbReference type="PANTHER" id="PTHR16675:SF235">
    <property type="entry name" value="SHKT DOMAIN-CONTAINING PROTEIN"/>
    <property type="match status" value="1"/>
</dbReference>
<dbReference type="Pfam" id="PF07654">
    <property type="entry name" value="C1-set"/>
    <property type="match status" value="1"/>
</dbReference>
<dbReference type="InterPro" id="IPR003597">
    <property type="entry name" value="Ig_C1-set"/>
</dbReference>
<reference evidence="5" key="1">
    <citation type="journal article" date="2018" name="Virology">
        <title>Isolation, characterization and prevalence of a novel Gammaherpesvirus in Eptesicus fuscus, the North American big brown bat.</title>
        <authorList>
            <person name="Subudhi S."/>
            <person name="Rapin N."/>
            <person name="Dorville N."/>
            <person name="Hill J.E."/>
            <person name="Town J."/>
            <person name="Willis C.K."/>
            <person name="Bollinger T.K."/>
            <person name="Misra V."/>
        </authorList>
    </citation>
    <scope>NUCLEOTIDE SEQUENCE</scope>
</reference>
<feature type="region of interest" description="Disordered" evidence="2">
    <location>
        <begin position="126"/>
        <end position="152"/>
    </location>
</feature>
<accession>A0A2D0ZMI3</accession>
<dbReference type="PANTHER" id="PTHR16675">
    <property type="entry name" value="MHC CLASS I-RELATED"/>
    <property type="match status" value="1"/>
</dbReference>
<evidence type="ECO:0000256" key="1">
    <source>
        <dbReference type="ARBA" id="ARBA00023180"/>
    </source>
</evidence>
<feature type="compositionally biased region" description="Basic and acidic residues" evidence="2">
    <location>
        <begin position="141"/>
        <end position="152"/>
    </location>
</feature>
<dbReference type="InterPro" id="IPR050208">
    <property type="entry name" value="MHC_class-I_related"/>
</dbReference>
<dbReference type="InterPro" id="IPR003006">
    <property type="entry name" value="Ig/MHC_CS"/>
</dbReference>
<keyword evidence="6" id="KW-1185">Reference proteome</keyword>
<dbReference type="SMART" id="SM00407">
    <property type="entry name" value="IGc1"/>
    <property type="match status" value="1"/>
</dbReference>
<dbReference type="SUPFAM" id="SSF48726">
    <property type="entry name" value="Immunoglobulin"/>
    <property type="match status" value="1"/>
</dbReference>
<feature type="transmembrane region" description="Helical" evidence="3">
    <location>
        <begin position="94"/>
        <end position="115"/>
    </location>
</feature>
<keyword evidence="3" id="KW-0472">Membrane</keyword>
<name>A0A2D0ZMI3_9GAMA</name>
<evidence type="ECO:0000256" key="2">
    <source>
        <dbReference type="SAM" id="MobiDB-lite"/>
    </source>
</evidence>
<evidence type="ECO:0000256" key="3">
    <source>
        <dbReference type="SAM" id="Phobius"/>
    </source>
</evidence>
<feature type="domain" description="Ig-like" evidence="4">
    <location>
        <begin position="1"/>
        <end position="82"/>
    </location>
</feature>
<sequence length="152" mass="17629">MKLAYVKADSAVLTCWVTGFYPSHVRVTWMKDKTEAALRPQERLQLLGDGNYQLRSELIVPEEHADKYTCRVSHISFPDAVEVRWKRGRDWNRIWTICGSIGLAVDVLAVLVFVLDARRQRLRDARARQQRQPIQLPPLPPRDEWRRGPGVV</sequence>
<dbReference type="PROSITE" id="PS00290">
    <property type="entry name" value="IG_MHC"/>
    <property type="match status" value="1"/>
</dbReference>
<keyword evidence="3" id="KW-0812">Transmembrane</keyword>
<organism evidence="5">
    <name type="scientific">vespertilionid gammaherpesvirus 3</name>
    <dbReference type="NCBI Taxonomy" id="2846598"/>
    <lineage>
        <taxon>Viruses</taxon>
        <taxon>Duplodnaviria</taxon>
        <taxon>Heunggongvirae</taxon>
        <taxon>Peploviricota</taxon>
        <taxon>Herviviricetes</taxon>
        <taxon>Herpesvirales</taxon>
        <taxon>Orthoherpesviridae</taxon>
        <taxon>Gammaherpesvirinae</taxon>
        <taxon>Patagivirus</taxon>
        <taxon>Patagivirus vespertilionidgamma3</taxon>
    </lineage>
</organism>
<dbReference type="PROSITE" id="PS50835">
    <property type="entry name" value="IG_LIKE"/>
    <property type="match status" value="1"/>
</dbReference>
<dbReference type="InterPro" id="IPR013783">
    <property type="entry name" value="Ig-like_fold"/>
</dbReference>